<dbReference type="Proteomes" id="UP001246858">
    <property type="component" value="Unassembled WGS sequence"/>
</dbReference>
<name>A0ACC6KXY1_9SPHI</name>
<evidence type="ECO:0000313" key="2">
    <source>
        <dbReference type="Proteomes" id="UP001246858"/>
    </source>
</evidence>
<comment type="caution">
    <text evidence="1">The sequence shown here is derived from an EMBL/GenBank/DDBJ whole genome shotgun (WGS) entry which is preliminary data.</text>
</comment>
<keyword evidence="2" id="KW-1185">Reference proteome</keyword>
<organism evidence="1 2">
    <name type="scientific">Pedobacter africanus</name>
    <dbReference type="NCBI Taxonomy" id="151894"/>
    <lineage>
        <taxon>Bacteria</taxon>
        <taxon>Pseudomonadati</taxon>
        <taxon>Bacteroidota</taxon>
        <taxon>Sphingobacteriia</taxon>
        <taxon>Sphingobacteriales</taxon>
        <taxon>Sphingobacteriaceae</taxon>
        <taxon>Pedobacter</taxon>
    </lineage>
</organism>
<sequence length="473" mass="54261">MKRLLKNTIVMLALLALFPFMSCKKWLDVQPEDKFTEKQIFSTRQGIAEALNGIYLDMGKARLYGASLTSTIVDIFAQRYNVTSLHDLNKYQTYTYDDKDVKPVIDNIWTNTYINVVNANKFIQNLDAYPGVLDKQTDSLFRGEAYALRAFLQFDMLRLFGPVYRTADSTKTAIPYYTSAGTDVSEISPANQVMQKVIADLKTAEALLKSDPIRKVGVIKTSDYNYLTYRNYRLNYYAVKGVQARVYLYRGDRVSALAAAKEVIDNSAKFPWITPGQILSEKVNPNRVFSSEILFGLQTLDLYDVYRDYFAPDLEDKKILAPLDARLKTTFENNENDYRYNPNWMLTGIGGKSYRTLFKYADISDKTRDYRFTISLIRLSEMYYIAAESEQNVSYLNTVRNNRGLLNLAGTANLTTELLKEYQKEFFGEGQLWYYYKRLNSTTIPNPLSASGNVTMNATKYVVPLPLSELNPR</sequence>
<accession>A0ACC6KXY1</accession>
<protein>
    <submittedName>
        <fullName evidence="1">Uncharacterized protein</fullName>
    </submittedName>
</protein>
<gene>
    <name evidence="1" type="ORF">J2X78_002548</name>
</gene>
<dbReference type="EMBL" id="JAVDTF010000002">
    <property type="protein sequence ID" value="MDR6783983.1"/>
    <property type="molecule type" value="Genomic_DNA"/>
</dbReference>
<proteinExistence type="predicted"/>
<evidence type="ECO:0000313" key="1">
    <source>
        <dbReference type="EMBL" id="MDR6783983.1"/>
    </source>
</evidence>
<reference evidence="1" key="1">
    <citation type="submission" date="2023-07" db="EMBL/GenBank/DDBJ databases">
        <title>Sorghum-associated microbial communities from plants grown in Nebraska, USA.</title>
        <authorList>
            <person name="Schachtman D."/>
        </authorList>
    </citation>
    <scope>NUCLEOTIDE SEQUENCE</scope>
    <source>
        <strain evidence="1">2697</strain>
    </source>
</reference>